<evidence type="ECO:0000313" key="3">
    <source>
        <dbReference type="Proteomes" id="UP000791440"/>
    </source>
</evidence>
<name>A0A922CSX9_MANSE</name>
<proteinExistence type="predicted"/>
<feature type="region of interest" description="Disordered" evidence="1">
    <location>
        <begin position="145"/>
        <end position="168"/>
    </location>
</feature>
<dbReference type="Proteomes" id="UP000791440">
    <property type="component" value="Unassembled WGS sequence"/>
</dbReference>
<evidence type="ECO:0000256" key="1">
    <source>
        <dbReference type="SAM" id="MobiDB-lite"/>
    </source>
</evidence>
<keyword evidence="3" id="KW-1185">Reference proteome</keyword>
<dbReference type="EMBL" id="JH668520">
    <property type="protein sequence ID" value="KAG6456693.1"/>
    <property type="molecule type" value="Genomic_DNA"/>
</dbReference>
<gene>
    <name evidence="2" type="ORF">O3G_MSEX009881</name>
</gene>
<accession>A0A922CSX9</accession>
<reference evidence="2" key="2">
    <citation type="submission" date="2020-12" db="EMBL/GenBank/DDBJ databases">
        <authorList>
            <person name="Kanost M."/>
        </authorList>
    </citation>
    <scope>NUCLEOTIDE SEQUENCE</scope>
</reference>
<protein>
    <submittedName>
        <fullName evidence="2">Uncharacterized protein</fullName>
    </submittedName>
</protein>
<sequence length="286" mass="33513">MLIILCIIQVAIARNLEKDLKKPRHNYMQEPSLMPADLDYSSLFPSDYKPQLPDEILAVLHDENTDSNFDKTKKDQPSRLNFAKWFEDAMSNKKPTVVKEVKPNCTEQKLEDIIHHLSILNDNIEELKTIMKSNNAYLVMKVPNRPKQRRKRDVNSTKVDNDVKTDNKTEGGRRYMSIVDTPNDVKTKLLFYLDEAFKEIDKKIEPLNILKKTYVDNNYFKIGYIVANIDTLEINLKKLKDEMDENKHLWDDRKVLELFDRLKASDNVLTSLLDSVKLYVDMKNVY</sequence>
<organism evidence="2 3">
    <name type="scientific">Manduca sexta</name>
    <name type="common">Tobacco hawkmoth</name>
    <name type="synonym">Tobacco hornworm</name>
    <dbReference type="NCBI Taxonomy" id="7130"/>
    <lineage>
        <taxon>Eukaryota</taxon>
        <taxon>Metazoa</taxon>
        <taxon>Ecdysozoa</taxon>
        <taxon>Arthropoda</taxon>
        <taxon>Hexapoda</taxon>
        <taxon>Insecta</taxon>
        <taxon>Pterygota</taxon>
        <taxon>Neoptera</taxon>
        <taxon>Endopterygota</taxon>
        <taxon>Lepidoptera</taxon>
        <taxon>Glossata</taxon>
        <taxon>Ditrysia</taxon>
        <taxon>Bombycoidea</taxon>
        <taxon>Sphingidae</taxon>
        <taxon>Sphinginae</taxon>
        <taxon>Sphingini</taxon>
        <taxon>Manduca</taxon>
    </lineage>
</organism>
<reference evidence="2" key="1">
    <citation type="journal article" date="2016" name="Insect Biochem. Mol. Biol.">
        <title>Multifaceted biological insights from a draft genome sequence of the tobacco hornworm moth, Manduca sexta.</title>
        <authorList>
            <person name="Kanost M.R."/>
            <person name="Arrese E.L."/>
            <person name="Cao X."/>
            <person name="Chen Y.R."/>
            <person name="Chellapilla S."/>
            <person name="Goldsmith M.R."/>
            <person name="Grosse-Wilde E."/>
            <person name="Heckel D.G."/>
            <person name="Herndon N."/>
            <person name="Jiang H."/>
            <person name="Papanicolaou A."/>
            <person name="Qu J."/>
            <person name="Soulages J.L."/>
            <person name="Vogel H."/>
            <person name="Walters J."/>
            <person name="Waterhouse R.M."/>
            <person name="Ahn S.J."/>
            <person name="Almeida F.C."/>
            <person name="An C."/>
            <person name="Aqrawi P."/>
            <person name="Bretschneider A."/>
            <person name="Bryant W.B."/>
            <person name="Bucks S."/>
            <person name="Chao H."/>
            <person name="Chevignon G."/>
            <person name="Christen J.M."/>
            <person name="Clarke D.F."/>
            <person name="Dittmer N.T."/>
            <person name="Ferguson L.C.F."/>
            <person name="Garavelou S."/>
            <person name="Gordon K.H.J."/>
            <person name="Gunaratna R.T."/>
            <person name="Han Y."/>
            <person name="Hauser F."/>
            <person name="He Y."/>
            <person name="Heidel-Fischer H."/>
            <person name="Hirsh A."/>
            <person name="Hu Y."/>
            <person name="Jiang H."/>
            <person name="Kalra D."/>
            <person name="Klinner C."/>
            <person name="Konig C."/>
            <person name="Kovar C."/>
            <person name="Kroll A.R."/>
            <person name="Kuwar S.S."/>
            <person name="Lee S.L."/>
            <person name="Lehman R."/>
            <person name="Li K."/>
            <person name="Li Z."/>
            <person name="Liang H."/>
            <person name="Lovelace S."/>
            <person name="Lu Z."/>
            <person name="Mansfield J.H."/>
            <person name="McCulloch K.J."/>
            <person name="Mathew T."/>
            <person name="Morton B."/>
            <person name="Muzny D.M."/>
            <person name="Neunemann D."/>
            <person name="Ongeri F."/>
            <person name="Pauchet Y."/>
            <person name="Pu L.L."/>
            <person name="Pyrousis I."/>
            <person name="Rao X.J."/>
            <person name="Redding A."/>
            <person name="Roesel C."/>
            <person name="Sanchez-Gracia A."/>
            <person name="Schaack S."/>
            <person name="Shukla A."/>
            <person name="Tetreau G."/>
            <person name="Wang Y."/>
            <person name="Xiong G.H."/>
            <person name="Traut W."/>
            <person name="Walsh T.K."/>
            <person name="Worley K.C."/>
            <person name="Wu D."/>
            <person name="Wu W."/>
            <person name="Wu Y.Q."/>
            <person name="Zhang X."/>
            <person name="Zou Z."/>
            <person name="Zucker H."/>
            <person name="Briscoe A.D."/>
            <person name="Burmester T."/>
            <person name="Clem R.J."/>
            <person name="Feyereisen R."/>
            <person name="Grimmelikhuijzen C.J.P."/>
            <person name="Hamodrakas S.J."/>
            <person name="Hansson B.S."/>
            <person name="Huguet E."/>
            <person name="Jermiin L.S."/>
            <person name="Lan Q."/>
            <person name="Lehman H.K."/>
            <person name="Lorenzen M."/>
            <person name="Merzendorfer H."/>
            <person name="Michalopoulos I."/>
            <person name="Morton D.B."/>
            <person name="Muthukrishnan S."/>
            <person name="Oakeshott J.G."/>
            <person name="Palmer W."/>
            <person name="Park Y."/>
            <person name="Passarelli A.L."/>
            <person name="Rozas J."/>
            <person name="Schwartz L.M."/>
            <person name="Smith W."/>
            <person name="Southgate A."/>
            <person name="Vilcinskas A."/>
            <person name="Vogt R."/>
            <person name="Wang P."/>
            <person name="Werren J."/>
            <person name="Yu X.Q."/>
            <person name="Zhou J.J."/>
            <person name="Brown S.J."/>
            <person name="Scherer S.E."/>
            <person name="Richards S."/>
            <person name="Blissard G.W."/>
        </authorList>
    </citation>
    <scope>NUCLEOTIDE SEQUENCE</scope>
</reference>
<dbReference type="AlphaFoldDB" id="A0A922CSX9"/>
<comment type="caution">
    <text evidence="2">The sequence shown here is derived from an EMBL/GenBank/DDBJ whole genome shotgun (WGS) entry which is preliminary data.</text>
</comment>
<evidence type="ECO:0000313" key="2">
    <source>
        <dbReference type="EMBL" id="KAG6456693.1"/>
    </source>
</evidence>
<feature type="compositionally biased region" description="Basic and acidic residues" evidence="1">
    <location>
        <begin position="153"/>
        <end position="168"/>
    </location>
</feature>